<feature type="chain" id="PRO_5012099497" evidence="1">
    <location>
        <begin position="21"/>
        <end position="152"/>
    </location>
</feature>
<name>A0A1V9XKV3_9ACAR</name>
<keyword evidence="1" id="KW-0732">Signal</keyword>
<sequence>MTVAIRAIVVLASLMGICRAGFEESSEGWMTPVGWPMADGSGGWDFGRGSGGGSGHGGGAELMDNSLQEDEMALSAVGLARLLGGGASHAHHLFTDGHKYTISGPTQQIKTIHKVQLHHKGGDVLHRTPHMIQAQKKVIFVKAEQPQMHGWH</sequence>
<protein>
    <submittedName>
        <fullName evidence="2">Uncharacterized protein</fullName>
    </submittedName>
</protein>
<evidence type="ECO:0000313" key="2">
    <source>
        <dbReference type="EMBL" id="OQR74086.1"/>
    </source>
</evidence>
<accession>A0A1V9XKV3</accession>
<gene>
    <name evidence="2" type="ORF">BIW11_01027</name>
</gene>
<evidence type="ECO:0000256" key="1">
    <source>
        <dbReference type="SAM" id="SignalP"/>
    </source>
</evidence>
<keyword evidence="3" id="KW-1185">Reference proteome</keyword>
<dbReference type="AlphaFoldDB" id="A0A1V9XKV3"/>
<feature type="signal peptide" evidence="1">
    <location>
        <begin position="1"/>
        <end position="20"/>
    </location>
</feature>
<evidence type="ECO:0000313" key="3">
    <source>
        <dbReference type="Proteomes" id="UP000192247"/>
    </source>
</evidence>
<organism evidence="2 3">
    <name type="scientific">Tropilaelaps mercedesae</name>
    <dbReference type="NCBI Taxonomy" id="418985"/>
    <lineage>
        <taxon>Eukaryota</taxon>
        <taxon>Metazoa</taxon>
        <taxon>Ecdysozoa</taxon>
        <taxon>Arthropoda</taxon>
        <taxon>Chelicerata</taxon>
        <taxon>Arachnida</taxon>
        <taxon>Acari</taxon>
        <taxon>Parasitiformes</taxon>
        <taxon>Mesostigmata</taxon>
        <taxon>Gamasina</taxon>
        <taxon>Dermanyssoidea</taxon>
        <taxon>Laelapidae</taxon>
        <taxon>Tropilaelaps</taxon>
    </lineage>
</organism>
<dbReference type="Proteomes" id="UP000192247">
    <property type="component" value="Unassembled WGS sequence"/>
</dbReference>
<dbReference type="InParanoid" id="A0A1V9XKV3"/>
<comment type="caution">
    <text evidence="2">The sequence shown here is derived from an EMBL/GenBank/DDBJ whole genome shotgun (WGS) entry which is preliminary data.</text>
</comment>
<reference evidence="2 3" key="1">
    <citation type="journal article" date="2017" name="Gigascience">
        <title>Draft genome of the honey bee ectoparasitic mite, Tropilaelaps mercedesae, is shaped by the parasitic life history.</title>
        <authorList>
            <person name="Dong X."/>
            <person name="Armstrong S.D."/>
            <person name="Xia D."/>
            <person name="Makepeace B.L."/>
            <person name="Darby A.C."/>
            <person name="Kadowaki T."/>
        </authorList>
    </citation>
    <scope>NUCLEOTIDE SEQUENCE [LARGE SCALE GENOMIC DNA]</scope>
    <source>
        <strain evidence="2">Wuxi-XJTLU</strain>
    </source>
</reference>
<proteinExistence type="predicted"/>
<dbReference type="EMBL" id="MNPL01008762">
    <property type="protein sequence ID" value="OQR74086.1"/>
    <property type="molecule type" value="Genomic_DNA"/>
</dbReference>